<evidence type="ECO:0000259" key="8">
    <source>
        <dbReference type="Pfam" id="PF00248"/>
    </source>
</evidence>
<comment type="similarity">
    <text evidence="1">Belongs to the aldo/keto reductase family.</text>
</comment>
<dbReference type="FunFam" id="3.20.20.100:FF:000002">
    <property type="entry name" value="2,5-diketo-D-gluconic acid reductase A"/>
    <property type="match status" value="1"/>
</dbReference>
<dbReference type="PANTHER" id="PTHR43827:SF3">
    <property type="entry name" value="NADP-DEPENDENT OXIDOREDUCTASE DOMAIN-CONTAINING PROTEIN"/>
    <property type="match status" value="1"/>
</dbReference>
<dbReference type="Gene3D" id="3.20.20.100">
    <property type="entry name" value="NADP-dependent oxidoreductase domain"/>
    <property type="match status" value="1"/>
</dbReference>
<feature type="active site" description="Proton donor" evidence="5">
    <location>
        <position position="62"/>
    </location>
</feature>
<comment type="caution">
    <text evidence="9">The sequence shown here is derived from an EMBL/GenBank/DDBJ whole genome shotgun (WGS) entry which is preliminary data.</text>
</comment>
<dbReference type="CDD" id="cd19071">
    <property type="entry name" value="AKR_AKR1-5-like"/>
    <property type="match status" value="1"/>
</dbReference>
<evidence type="ECO:0000256" key="1">
    <source>
        <dbReference type="ARBA" id="ARBA00007905"/>
    </source>
</evidence>
<dbReference type="InterPro" id="IPR036812">
    <property type="entry name" value="NAD(P)_OxRdtase_dom_sf"/>
</dbReference>
<evidence type="ECO:0000313" key="9">
    <source>
        <dbReference type="EMBL" id="HIX57505.1"/>
    </source>
</evidence>
<dbReference type="SUPFAM" id="SSF51430">
    <property type="entry name" value="NAD(P)-linked oxidoreductase"/>
    <property type="match status" value="1"/>
</dbReference>
<evidence type="ECO:0000256" key="7">
    <source>
        <dbReference type="PIRSR" id="PIRSR000097-3"/>
    </source>
</evidence>
<evidence type="ECO:0000256" key="4">
    <source>
        <dbReference type="ARBA" id="ARBA00049445"/>
    </source>
</evidence>
<feature type="binding site" evidence="6">
    <location>
        <position position="124"/>
    </location>
    <ligand>
        <name>substrate</name>
    </ligand>
</feature>
<dbReference type="GO" id="GO:0016616">
    <property type="term" value="F:oxidoreductase activity, acting on the CH-OH group of donors, NAD or NADP as acceptor"/>
    <property type="evidence" value="ECO:0007669"/>
    <property type="project" value="UniProtKB-ARBA"/>
</dbReference>
<dbReference type="Proteomes" id="UP000886829">
    <property type="component" value="Unassembled WGS sequence"/>
</dbReference>
<dbReference type="EMBL" id="DXEV01000168">
    <property type="protein sequence ID" value="HIX57505.1"/>
    <property type="molecule type" value="Genomic_DNA"/>
</dbReference>
<evidence type="ECO:0000256" key="6">
    <source>
        <dbReference type="PIRSR" id="PIRSR000097-2"/>
    </source>
</evidence>
<organism evidence="9 10">
    <name type="scientific">Candidatus Anaerobiospirillum pullistercoris</name>
    <dbReference type="NCBI Taxonomy" id="2838452"/>
    <lineage>
        <taxon>Bacteria</taxon>
        <taxon>Pseudomonadati</taxon>
        <taxon>Pseudomonadota</taxon>
        <taxon>Gammaproteobacteria</taxon>
        <taxon>Aeromonadales</taxon>
        <taxon>Succinivibrionaceae</taxon>
        <taxon>Anaerobiospirillum</taxon>
    </lineage>
</organism>
<dbReference type="PROSITE" id="PS00062">
    <property type="entry name" value="ALDOKETO_REDUCTASE_2"/>
    <property type="match status" value="1"/>
</dbReference>
<dbReference type="AlphaFoldDB" id="A0A9D2B1B8"/>
<dbReference type="InterPro" id="IPR020471">
    <property type="entry name" value="AKR"/>
</dbReference>
<evidence type="ECO:0000313" key="10">
    <source>
        <dbReference type="Proteomes" id="UP000886829"/>
    </source>
</evidence>
<dbReference type="PRINTS" id="PR00069">
    <property type="entry name" value="ALDKETRDTASE"/>
</dbReference>
<comment type="catalytic activity">
    <reaction evidence="4">
        <text>hydroxyacetone + NADP(+) = methylglyoxal + NADPH + H(+)</text>
        <dbReference type="Rhea" id="RHEA:27986"/>
        <dbReference type="ChEBI" id="CHEBI:15378"/>
        <dbReference type="ChEBI" id="CHEBI:17158"/>
        <dbReference type="ChEBI" id="CHEBI:27957"/>
        <dbReference type="ChEBI" id="CHEBI:57783"/>
        <dbReference type="ChEBI" id="CHEBI:58349"/>
    </reaction>
</comment>
<sequence>MTTDAKELAQLTREHGRKLASGDVLPAIGFGTYALPDGTDAVKAVAQAVLCGYRSFDCAAFYGNESLVGRGLRLGASKAELKREDFFVTSKVWPTQLGYQKTMDAFFKSLNDLDVDYMDLYLIHWPANARSHENWNELNLSTWKAMVQLYEEGYVRSIGVSNFKEHHLRSLLDTRVPPMVNQLEVHPGFSQQSLRQFCRMMGIVVEGWSPFGRARILQHELLQQLAQKYQRAPTQICLRFALQLGVVPLPKATNMNHMRDNLQIFDFELESSDMELLLSLDRDQIGFSGEDSDLLTFS</sequence>
<dbReference type="PANTHER" id="PTHR43827">
    <property type="entry name" value="2,5-DIKETO-D-GLUCONIC ACID REDUCTASE"/>
    <property type="match status" value="1"/>
</dbReference>
<keyword evidence="2" id="KW-0521">NADP</keyword>
<proteinExistence type="inferred from homology"/>
<keyword evidence="3" id="KW-0560">Oxidoreductase</keyword>
<dbReference type="Pfam" id="PF00248">
    <property type="entry name" value="Aldo_ket_red"/>
    <property type="match status" value="1"/>
</dbReference>
<feature type="domain" description="NADP-dependent oxidoreductase" evidence="8">
    <location>
        <begin position="28"/>
        <end position="279"/>
    </location>
</feature>
<gene>
    <name evidence="9" type="ORF">H9850_08555</name>
</gene>
<dbReference type="InterPro" id="IPR018170">
    <property type="entry name" value="Aldo/ket_reductase_CS"/>
</dbReference>
<feature type="site" description="Lowers pKa of active site Tyr" evidence="7">
    <location>
        <position position="91"/>
    </location>
</feature>
<reference evidence="9" key="1">
    <citation type="journal article" date="2021" name="PeerJ">
        <title>Extensive microbial diversity within the chicken gut microbiome revealed by metagenomics and culture.</title>
        <authorList>
            <person name="Gilroy R."/>
            <person name="Ravi A."/>
            <person name="Getino M."/>
            <person name="Pursley I."/>
            <person name="Horton D.L."/>
            <person name="Alikhan N.F."/>
            <person name="Baker D."/>
            <person name="Gharbi K."/>
            <person name="Hall N."/>
            <person name="Watson M."/>
            <person name="Adriaenssens E.M."/>
            <person name="Foster-Nyarko E."/>
            <person name="Jarju S."/>
            <person name="Secka A."/>
            <person name="Antonio M."/>
            <person name="Oren A."/>
            <person name="Chaudhuri R.R."/>
            <person name="La Ragione R."/>
            <person name="Hildebrand F."/>
            <person name="Pallen M.J."/>
        </authorList>
    </citation>
    <scope>NUCLEOTIDE SEQUENCE</scope>
    <source>
        <strain evidence="9">USASDec5-558</strain>
    </source>
</reference>
<accession>A0A9D2B1B8</accession>
<evidence type="ECO:0000256" key="5">
    <source>
        <dbReference type="PIRSR" id="PIRSR000097-1"/>
    </source>
</evidence>
<reference evidence="9" key="2">
    <citation type="submission" date="2021-04" db="EMBL/GenBank/DDBJ databases">
        <authorList>
            <person name="Gilroy R."/>
        </authorList>
    </citation>
    <scope>NUCLEOTIDE SEQUENCE</scope>
    <source>
        <strain evidence="9">USASDec5-558</strain>
    </source>
</reference>
<name>A0A9D2B1B8_9GAMM</name>
<dbReference type="InterPro" id="IPR023210">
    <property type="entry name" value="NADP_OxRdtase_dom"/>
</dbReference>
<evidence type="ECO:0000256" key="2">
    <source>
        <dbReference type="ARBA" id="ARBA00022857"/>
    </source>
</evidence>
<dbReference type="PROSITE" id="PS00798">
    <property type="entry name" value="ALDOKETO_REDUCTASE_1"/>
    <property type="match status" value="1"/>
</dbReference>
<evidence type="ECO:0000256" key="3">
    <source>
        <dbReference type="ARBA" id="ARBA00023002"/>
    </source>
</evidence>
<dbReference type="PIRSF" id="PIRSF000097">
    <property type="entry name" value="AKR"/>
    <property type="match status" value="1"/>
</dbReference>
<protein>
    <submittedName>
        <fullName evidence="9">Aldo/keto reductase</fullName>
    </submittedName>
</protein>